<dbReference type="AlphaFoldDB" id="A0A918HYT5"/>
<accession>A0A918HYT5</accession>
<reference evidence="2" key="2">
    <citation type="submission" date="2020-09" db="EMBL/GenBank/DDBJ databases">
        <authorList>
            <person name="Sun Q."/>
            <person name="Ohkuma M."/>
        </authorList>
    </citation>
    <scope>NUCLEOTIDE SEQUENCE</scope>
    <source>
        <strain evidence="2">JCM 4391</strain>
    </source>
</reference>
<reference evidence="2" key="1">
    <citation type="journal article" date="2014" name="Int. J. Syst. Evol. Microbiol.">
        <title>Complete genome sequence of Corynebacterium casei LMG S-19264T (=DSM 44701T), isolated from a smear-ripened cheese.</title>
        <authorList>
            <consortium name="US DOE Joint Genome Institute (JGI-PGF)"/>
            <person name="Walter F."/>
            <person name="Albersmeier A."/>
            <person name="Kalinowski J."/>
            <person name="Ruckert C."/>
        </authorList>
    </citation>
    <scope>NUCLEOTIDE SEQUENCE</scope>
    <source>
        <strain evidence="2">JCM 4391</strain>
    </source>
</reference>
<gene>
    <name evidence="2" type="ORF">GCM10010274_29740</name>
</gene>
<feature type="compositionally biased region" description="Low complexity" evidence="1">
    <location>
        <begin position="19"/>
        <end position="28"/>
    </location>
</feature>
<protein>
    <submittedName>
        <fullName evidence="2">Uncharacterized protein</fullName>
    </submittedName>
</protein>
<dbReference type="Proteomes" id="UP000636661">
    <property type="component" value="Unassembled WGS sequence"/>
</dbReference>
<dbReference type="EMBL" id="BMTP01000006">
    <property type="protein sequence ID" value="GGU40107.1"/>
    <property type="molecule type" value="Genomic_DNA"/>
</dbReference>
<evidence type="ECO:0000313" key="3">
    <source>
        <dbReference type="Proteomes" id="UP000636661"/>
    </source>
</evidence>
<comment type="caution">
    <text evidence="2">The sequence shown here is derived from an EMBL/GenBank/DDBJ whole genome shotgun (WGS) entry which is preliminary data.</text>
</comment>
<keyword evidence="3" id="KW-1185">Reference proteome</keyword>
<organism evidence="2 3">
    <name type="scientific">Streptomyces lavendofoliae</name>
    <dbReference type="NCBI Taxonomy" id="67314"/>
    <lineage>
        <taxon>Bacteria</taxon>
        <taxon>Bacillati</taxon>
        <taxon>Actinomycetota</taxon>
        <taxon>Actinomycetes</taxon>
        <taxon>Kitasatosporales</taxon>
        <taxon>Streptomycetaceae</taxon>
        <taxon>Streptomyces</taxon>
    </lineage>
</organism>
<proteinExistence type="predicted"/>
<evidence type="ECO:0000256" key="1">
    <source>
        <dbReference type="SAM" id="MobiDB-lite"/>
    </source>
</evidence>
<feature type="region of interest" description="Disordered" evidence="1">
    <location>
        <begin position="1"/>
        <end position="60"/>
    </location>
</feature>
<name>A0A918HYT5_9ACTN</name>
<evidence type="ECO:0000313" key="2">
    <source>
        <dbReference type="EMBL" id="GGU40107.1"/>
    </source>
</evidence>
<sequence>MNIRPASGVPGRGAGSSGEGAATGVTSADGYEGMTLTMLDGAPGPVRRHPESPGRPNAGW</sequence>